<sequence>MMFHRCSLVINRYEYDLHFQFTLYPFLERIFGPIVIARIAGVVSIPLLTSYPFIAMLTGFALSLTLNSASIIKNVLYVSIITGTFMLQNKVVLIFTSSVL</sequence>
<evidence type="ECO:0000313" key="3">
    <source>
        <dbReference type="Proteomes" id="UP001177003"/>
    </source>
</evidence>
<keyword evidence="1" id="KW-0812">Transmembrane</keyword>
<feature type="transmembrane region" description="Helical" evidence="1">
    <location>
        <begin position="30"/>
        <end position="54"/>
    </location>
</feature>
<feature type="transmembrane region" description="Helical" evidence="1">
    <location>
        <begin position="75"/>
        <end position="95"/>
    </location>
</feature>
<gene>
    <name evidence="2" type="ORF">LSALG_LOCUS12065</name>
</gene>
<name>A0AA35VN15_LACSI</name>
<reference evidence="2" key="1">
    <citation type="submission" date="2023-04" db="EMBL/GenBank/DDBJ databases">
        <authorList>
            <person name="Vijverberg K."/>
            <person name="Xiong W."/>
            <person name="Schranz E."/>
        </authorList>
    </citation>
    <scope>NUCLEOTIDE SEQUENCE</scope>
</reference>
<proteinExistence type="predicted"/>
<dbReference type="AlphaFoldDB" id="A0AA35VN15"/>
<protein>
    <submittedName>
        <fullName evidence="2">Uncharacterized protein</fullName>
    </submittedName>
</protein>
<evidence type="ECO:0000256" key="1">
    <source>
        <dbReference type="SAM" id="Phobius"/>
    </source>
</evidence>
<keyword evidence="1" id="KW-0472">Membrane</keyword>
<dbReference type="Proteomes" id="UP001177003">
    <property type="component" value="Chromosome 2"/>
</dbReference>
<accession>A0AA35VN15</accession>
<keyword evidence="1" id="KW-1133">Transmembrane helix</keyword>
<keyword evidence="3" id="KW-1185">Reference proteome</keyword>
<dbReference type="EMBL" id="OX465078">
    <property type="protein sequence ID" value="CAI9271809.1"/>
    <property type="molecule type" value="Genomic_DNA"/>
</dbReference>
<organism evidence="2 3">
    <name type="scientific">Lactuca saligna</name>
    <name type="common">Willowleaf lettuce</name>
    <dbReference type="NCBI Taxonomy" id="75948"/>
    <lineage>
        <taxon>Eukaryota</taxon>
        <taxon>Viridiplantae</taxon>
        <taxon>Streptophyta</taxon>
        <taxon>Embryophyta</taxon>
        <taxon>Tracheophyta</taxon>
        <taxon>Spermatophyta</taxon>
        <taxon>Magnoliopsida</taxon>
        <taxon>eudicotyledons</taxon>
        <taxon>Gunneridae</taxon>
        <taxon>Pentapetalae</taxon>
        <taxon>asterids</taxon>
        <taxon>campanulids</taxon>
        <taxon>Asterales</taxon>
        <taxon>Asteraceae</taxon>
        <taxon>Cichorioideae</taxon>
        <taxon>Cichorieae</taxon>
        <taxon>Lactucinae</taxon>
        <taxon>Lactuca</taxon>
    </lineage>
</organism>
<evidence type="ECO:0000313" key="2">
    <source>
        <dbReference type="EMBL" id="CAI9271809.1"/>
    </source>
</evidence>